<protein>
    <recommendedName>
        <fullName evidence="6">PH domain-containing protein</fullName>
    </recommendedName>
</protein>
<evidence type="ECO:0000259" key="6">
    <source>
        <dbReference type="PROSITE" id="PS50003"/>
    </source>
</evidence>
<dbReference type="Pfam" id="PF00779">
    <property type="entry name" value="BTK"/>
    <property type="match status" value="1"/>
</dbReference>
<evidence type="ECO:0000313" key="7">
    <source>
        <dbReference type="EMBL" id="CAB0028715.1"/>
    </source>
</evidence>
<evidence type="ECO:0000313" key="8">
    <source>
        <dbReference type="Proteomes" id="UP000479190"/>
    </source>
</evidence>
<keyword evidence="3" id="KW-0862">Zinc</keyword>
<dbReference type="AlphaFoldDB" id="A0A6H5HVZ5"/>
<sequence length="957" mass="105565">MKSTCARSAADRPVAAANSSSCSSRGEMAGKDGKLEPQENDIILQGFMVKRSQNKKRFTPVNYKQRWFVLTRQHLVYYDGCSNEKMFFCLQIEEIGGTPLQDVQFKGTTFVRVRFTASAHSIYYYYNIHNVSNTPTWTTAKNRNHGVVSATGPTTAHLRLRGVPALLRGRRGESDEDVNIYFVESNYIGCKKSLSHGQMRRKERGRIAVESVHLVETATLCGSGTEVASDSSGGGGGGSGGVPPGLPFQVGYREAGQEYTLYLVAPREQDRAEWIRAIRADGEYYYLKICKWLSKDNFCSDNPGLSGRFHTGFWSGKRWSCCRMSTRSAEGCDTCSPWSNISSTSTSKSSVAALTPSQLTASNSDRLLLQQQSSSSLVGASQLAAGGIIVTSNGAAAAAAAAAVAAISNSATTNSTTCSSETNNNPTSVQSQTRSNNVAVSVAAPGPPFKKLERGKFHYGVKSNLHALRSRVFRARRWRRRSSQTRIYMCGSRARRSYPIYAYTAAAHSLYTCNIYSSARVRLFMLYSTCILDLPILMLSTFCTLAKCSRRQKYHIYTTKMLRLPNTQISSPSQKIFNHVVPAVFLVELKRKCSIMWSRWCYYIHIFFVRLCHYVRDCDQNKRMNESSIHDAVRWSAAAHTAGTSACSAYVCIPISLSLLLHRERSTAATAAVAAAARQRDVCSACPLLLPPPPLQRFARKMMVLTALKQVATAATNAVHSATGSSHHHSSSNGTCVSIYCLRTQILTTTTESAGCPIEDWFVEASGISIPDPLVFNWLFESGSTENTIKNYTLFRFLPRLQIEAALGPRPVVVSRTFIIALMAADDISSGTFRNGFQGPKRRGTIPIRYRIKIRVGCRDDARCNFQLASGKGIFLRSLRALVGSERVRAAGVARGAKLFVSEYMPYAPHNAEHSVAAAARKRQAYKCKVQNFLTSRATEVVGFEHALRISLRKTQT</sequence>
<feature type="compositionally biased region" description="Low complexity" evidence="5">
    <location>
        <begin position="413"/>
        <end position="428"/>
    </location>
</feature>
<gene>
    <name evidence="7" type="ORF">TBRA_LOCUS853</name>
</gene>
<feature type="region of interest" description="Disordered" evidence="5">
    <location>
        <begin position="1"/>
        <end position="35"/>
    </location>
</feature>
<evidence type="ECO:0000256" key="4">
    <source>
        <dbReference type="PROSITE-ProRule" id="PRU00432"/>
    </source>
</evidence>
<keyword evidence="8" id="KW-1185">Reference proteome</keyword>
<feature type="region of interest" description="Disordered" evidence="5">
    <location>
        <begin position="413"/>
        <end position="436"/>
    </location>
</feature>
<evidence type="ECO:0000256" key="3">
    <source>
        <dbReference type="ARBA" id="ARBA00022833"/>
    </source>
</evidence>
<name>A0A6H5HVZ5_9HYME</name>
<keyword evidence="1" id="KW-0479">Metal-binding</keyword>
<dbReference type="SUPFAM" id="SSF50729">
    <property type="entry name" value="PH domain-like"/>
    <property type="match status" value="2"/>
</dbReference>
<proteinExistence type="predicted"/>
<organism evidence="7 8">
    <name type="scientific">Trichogramma brassicae</name>
    <dbReference type="NCBI Taxonomy" id="86971"/>
    <lineage>
        <taxon>Eukaryota</taxon>
        <taxon>Metazoa</taxon>
        <taxon>Ecdysozoa</taxon>
        <taxon>Arthropoda</taxon>
        <taxon>Hexapoda</taxon>
        <taxon>Insecta</taxon>
        <taxon>Pterygota</taxon>
        <taxon>Neoptera</taxon>
        <taxon>Endopterygota</taxon>
        <taxon>Hymenoptera</taxon>
        <taxon>Apocrita</taxon>
        <taxon>Proctotrupomorpha</taxon>
        <taxon>Chalcidoidea</taxon>
        <taxon>Trichogrammatidae</taxon>
        <taxon>Trichogramma</taxon>
    </lineage>
</organism>
<dbReference type="GO" id="GO:0008270">
    <property type="term" value="F:zinc ion binding"/>
    <property type="evidence" value="ECO:0007669"/>
    <property type="project" value="UniProtKB-KW"/>
</dbReference>
<feature type="compositionally biased region" description="Low complexity" evidence="5">
    <location>
        <begin position="1"/>
        <end position="20"/>
    </location>
</feature>
<dbReference type="PROSITE" id="PS50003">
    <property type="entry name" value="PH_DOMAIN"/>
    <property type="match status" value="1"/>
</dbReference>
<dbReference type="InterPro" id="IPR001562">
    <property type="entry name" value="Znf_Btk_motif"/>
</dbReference>
<dbReference type="GO" id="GO:0035556">
    <property type="term" value="P:intracellular signal transduction"/>
    <property type="evidence" value="ECO:0007669"/>
    <property type="project" value="InterPro"/>
</dbReference>
<feature type="non-terminal residue" evidence="7">
    <location>
        <position position="957"/>
    </location>
</feature>
<dbReference type="OrthoDB" id="3784at2759"/>
<dbReference type="SMART" id="SM00233">
    <property type="entry name" value="PH"/>
    <property type="match status" value="1"/>
</dbReference>
<dbReference type="InterPro" id="IPR011993">
    <property type="entry name" value="PH-like_dom_sf"/>
</dbReference>
<accession>A0A6H5HVZ5</accession>
<dbReference type="Proteomes" id="UP000479190">
    <property type="component" value="Unassembled WGS sequence"/>
</dbReference>
<dbReference type="PROSITE" id="PS51113">
    <property type="entry name" value="ZF_BTK"/>
    <property type="match status" value="1"/>
</dbReference>
<dbReference type="InterPro" id="IPR001849">
    <property type="entry name" value="PH_domain"/>
</dbReference>
<evidence type="ECO:0000256" key="2">
    <source>
        <dbReference type="ARBA" id="ARBA00022771"/>
    </source>
</evidence>
<dbReference type="Gene3D" id="2.30.29.30">
    <property type="entry name" value="Pleckstrin-homology domain (PH domain)/Phosphotyrosine-binding domain (PTB)"/>
    <property type="match status" value="2"/>
</dbReference>
<evidence type="ECO:0000256" key="1">
    <source>
        <dbReference type="ARBA" id="ARBA00022723"/>
    </source>
</evidence>
<feature type="domain" description="PH" evidence="6">
    <location>
        <begin position="41"/>
        <end position="283"/>
    </location>
</feature>
<evidence type="ECO:0000256" key="5">
    <source>
        <dbReference type="SAM" id="MobiDB-lite"/>
    </source>
</evidence>
<dbReference type="EMBL" id="CADCXV010000180">
    <property type="protein sequence ID" value="CAB0028715.1"/>
    <property type="molecule type" value="Genomic_DNA"/>
</dbReference>
<keyword evidence="2 4" id="KW-0863">Zinc-finger</keyword>
<reference evidence="7 8" key="1">
    <citation type="submission" date="2020-02" db="EMBL/GenBank/DDBJ databases">
        <authorList>
            <person name="Ferguson B K."/>
        </authorList>
    </citation>
    <scope>NUCLEOTIDE SEQUENCE [LARGE SCALE GENOMIC DNA]</scope>
</reference>